<accession>A0AAJ8E014</accession>
<proteinExistence type="predicted"/>
<dbReference type="KEGG" id="ang:An12g08150"/>
<dbReference type="RefSeq" id="XP_059601909.1">
    <property type="nucleotide sequence ID" value="XM_059743570.1"/>
</dbReference>
<reference evidence="1" key="1">
    <citation type="submission" date="2025-02" db="EMBL/GenBank/DDBJ databases">
        <authorList>
            <consortium name="NCBI Genome Project"/>
        </authorList>
    </citation>
    <scope>NUCLEOTIDE SEQUENCE</scope>
</reference>
<gene>
    <name evidence="1" type="ORF">An12g08150</name>
</gene>
<reference evidence="1" key="2">
    <citation type="submission" date="2025-08" db="UniProtKB">
        <authorList>
            <consortium name="RefSeq"/>
        </authorList>
    </citation>
    <scope>IDENTIFICATION</scope>
</reference>
<evidence type="ECO:0000313" key="1">
    <source>
        <dbReference type="RefSeq" id="XP_059601909.1"/>
    </source>
</evidence>
<protein>
    <submittedName>
        <fullName evidence="1">Uncharacterized protein</fullName>
    </submittedName>
</protein>
<organism evidence="1">
    <name type="scientific">Aspergillus niger</name>
    <dbReference type="NCBI Taxonomy" id="5061"/>
    <lineage>
        <taxon>Eukaryota</taxon>
        <taxon>Fungi</taxon>
        <taxon>Dikarya</taxon>
        <taxon>Ascomycota</taxon>
        <taxon>Pezizomycotina</taxon>
        <taxon>Eurotiomycetes</taxon>
        <taxon>Eurotiomycetidae</taxon>
        <taxon>Eurotiales</taxon>
        <taxon>Aspergillaceae</taxon>
        <taxon>Aspergillus</taxon>
        <taxon>Aspergillus subgen. Circumdati</taxon>
    </lineage>
</organism>
<dbReference type="GeneID" id="84592665"/>
<dbReference type="VEuPathDB" id="FungiDB:An12g08150"/>
<dbReference type="AlphaFoldDB" id="A0AAJ8E014"/>
<name>A0AAJ8E014_ASPNG</name>
<sequence length="183" mass="20097">MTRSIRPLPLTGRQITHLQAPQILEFEFICRMHPQGVADTGFQPLSLTARYSGAGTCRIDAGYNASDLMDEACAHIPYRLTPQILTFLVVQAAGSVWPEKIAMAVAVRSEVLGWGAGLVAYARLCSWTDRAIVSEQYTKRDNNQSGARYLKLGSAGSMNWGVISASVATRNTLSRLGQRPERR</sequence>